<name>A0A392RB32_9FABA</name>
<comment type="caution">
    <text evidence="1">The sequence shown here is derived from an EMBL/GenBank/DDBJ whole genome shotgun (WGS) entry which is preliminary data.</text>
</comment>
<accession>A0A392RB32</accession>
<proteinExistence type="predicted"/>
<feature type="non-terminal residue" evidence="1">
    <location>
        <position position="57"/>
    </location>
</feature>
<keyword evidence="2" id="KW-1185">Reference proteome</keyword>
<reference evidence="1 2" key="1">
    <citation type="journal article" date="2018" name="Front. Plant Sci.">
        <title>Red Clover (Trifolium pratense) and Zigzag Clover (T. medium) - A Picture of Genomic Similarities and Differences.</title>
        <authorList>
            <person name="Dluhosova J."/>
            <person name="Istvanek J."/>
            <person name="Nedelnik J."/>
            <person name="Repkova J."/>
        </authorList>
    </citation>
    <scope>NUCLEOTIDE SEQUENCE [LARGE SCALE GENOMIC DNA]</scope>
    <source>
        <strain evidence="2">cv. 10/8</strain>
        <tissue evidence="1">Leaf</tissue>
    </source>
</reference>
<dbReference type="AlphaFoldDB" id="A0A392RB32"/>
<sequence>MALGPYTQREKWRVEARASEYGGGKTTVVLAGGLHGSMWWWTVVGRTETRPTGYSTV</sequence>
<organism evidence="1 2">
    <name type="scientific">Trifolium medium</name>
    <dbReference type="NCBI Taxonomy" id="97028"/>
    <lineage>
        <taxon>Eukaryota</taxon>
        <taxon>Viridiplantae</taxon>
        <taxon>Streptophyta</taxon>
        <taxon>Embryophyta</taxon>
        <taxon>Tracheophyta</taxon>
        <taxon>Spermatophyta</taxon>
        <taxon>Magnoliopsida</taxon>
        <taxon>eudicotyledons</taxon>
        <taxon>Gunneridae</taxon>
        <taxon>Pentapetalae</taxon>
        <taxon>rosids</taxon>
        <taxon>fabids</taxon>
        <taxon>Fabales</taxon>
        <taxon>Fabaceae</taxon>
        <taxon>Papilionoideae</taxon>
        <taxon>50 kb inversion clade</taxon>
        <taxon>NPAAA clade</taxon>
        <taxon>Hologalegina</taxon>
        <taxon>IRL clade</taxon>
        <taxon>Trifolieae</taxon>
        <taxon>Trifolium</taxon>
    </lineage>
</organism>
<protein>
    <submittedName>
        <fullName evidence="1">Uncharacterized protein</fullName>
    </submittedName>
</protein>
<evidence type="ECO:0000313" key="2">
    <source>
        <dbReference type="Proteomes" id="UP000265520"/>
    </source>
</evidence>
<dbReference type="Proteomes" id="UP000265520">
    <property type="component" value="Unassembled WGS sequence"/>
</dbReference>
<evidence type="ECO:0000313" key="1">
    <source>
        <dbReference type="EMBL" id="MCI33823.1"/>
    </source>
</evidence>
<dbReference type="EMBL" id="LXQA010207767">
    <property type="protein sequence ID" value="MCI33823.1"/>
    <property type="molecule type" value="Genomic_DNA"/>
</dbReference>